<proteinExistence type="predicted"/>
<protein>
    <submittedName>
        <fullName evidence="1">Uncharacterized protein</fullName>
    </submittedName>
</protein>
<evidence type="ECO:0000313" key="1">
    <source>
        <dbReference type="EMBL" id="MEN5379553.1"/>
    </source>
</evidence>
<organism evidence="1 2">
    <name type="scientific">Sphingobacterium kitahiroshimense</name>
    <dbReference type="NCBI Taxonomy" id="470446"/>
    <lineage>
        <taxon>Bacteria</taxon>
        <taxon>Pseudomonadati</taxon>
        <taxon>Bacteroidota</taxon>
        <taxon>Sphingobacteriia</taxon>
        <taxon>Sphingobacteriales</taxon>
        <taxon>Sphingobacteriaceae</taxon>
        <taxon>Sphingobacterium</taxon>
    </lineage>
</organism>
<dbReference type="RefSeq" id="WP_346582359.1">
    <property type="nucleotide sequence ID" value="NZ_JBDJNQ010000010.1"/>
</dbReference>
<name>A0ABV0BZS6_9SPHI</name>
<gene>
    <name evidence="1" type="ORF">ABE541_19960</name>
</gene>
<reference evidence="1 2" key="1">
    <citation type="submission" date="2024-04" db="EMBL/GenBank/DDBJ databases">
        <title>WGS of bacteria from Torrens River.</title>
        <authorList>
            <person name="Wyrsch E.R."/>
            <person name="Drigo B."/>
        </authorList>
    </citation>
    <scope>NUCLEOTIDE SEQUENCE [LARGE SCALE GENOMIC DNA]</scope>
    <source>
        <strain evidence="1 2">TWI391</strain>
    </source>
</reference>
<dbReference type="Proteomes" id="UP001409291">
    <property type="component" value="Unassembled WGS sequence"/>
</dbReference>
<evidence type="ECO:0000313" key="2">
    <source>
        <dbReference type="Proteomes" id="UP001409291"/>
    </source>
</evidence>
<comment type="caution">
    <text evidence="1">The sequence shown here is derived from an EMBL/GenBank/DDBJ whole genome shotgun (WGS) entry which is preliminary data.</text>
</comment>
<accession>A0ABV0BZS6</accession>
<sequence>MSLKEPILKILIKQYAPLTMVEQKFGRYDLMFKTDDEGRPIMLFLGKKDSNGNIIGDRYARRLKIDDRGNTVKDHWEHKGKAT</sequence>
<dbReference type="EMBL" id="JBDJNQ010000010">
    <property type="protein sequence ID" value="MEN5379553.1"/>
    <property type="molecule type" value="Genomic_DNA"/>
</dbReference>
<keyword evidence="2" id="KW-1185">Reference proteome</keyword>